<reference evidence="1 2" key="1">
    <citation type="submission" date="2018-12" db="EMBL/GenBank/DDBJ databases">
        <title>Complete genome of Litorilituus sediminis.</title>
        <authorList>
            <person name="Liu A."/>
            <person name="Rong J."/>
        </authorList>
    </citation>
    <scope>NUCLEOTIDE SEQUENCE [LARGE SCALE GENOMIC DNA]</scope>
    <source>
        <strain evidence="1 2">JCM 17549</strain>
    </source>
</reference>
<name>A0A4P6P907_9GAMM</name>
<sequence>MEISRCMNLDPNILLGIVNDRLRHECHNLHGLAAMLDVEQQQLENRLAEIGFHYQEELNQFRPTTK</sequence>
<proteinExistence type="predicted"/>
<evidence type="ECO:0000313" key="1">
    <source>
        <dbReference type="EMBL" id="QBG36052.1"/>
    </source>
</evidence>
<dbReference type="Proteomes" id="UP000290244">
    <property type="component" value="Chromosome"/>
</dbReference>
<dbReference type="RefSeq" id="WP_130601828.1">
    <property type="nucleotide sequence ID" value="NZ_CP034759.1"/>
</dbReference>
<dbReference type="AlphaFoldDB" id="A0A4P6P907"/>
<accession>A0A4P6P907</accession>
<evidence type="ECO:0000313" key="2">
    <source>
        <dbReference type="Proteomes" id="UP000290244"/>
    </source>
</evidence>
<gene>
    <name evidence="1" type="ORF">EMK97_10195</name>
</gene>
<keyword evidence="2" id="KW-1185">Reference proteome</keyword>
<organism evidence="1 2">
    <name type="scientific">Litorilituus sediminis</name>
    <dbReference type="NCBI Taxonomy" id="718192"/>
    <lineage>
        <taxon>Bacteria</taxon>
        <taxon>Pseudomonadati</taxon>
        <taxon>Pseudomonadota</taxon>
        <taxon>Gammaproteobacteria</taxon>
        <taxon>Alteromonadales</taxon>
        <taxon>Colwelliaceae</taxon>
        <taxon>Litorilituus</taxon>
    </lineage>
</organism>
<dbReference type="OrthoDB" id="6197979at2"/>
<protein>
    <submittedName>
        <fullName evidence="1">DUF4250 domain-containing protein</fullName>
    </submittedName>
</protein>
<dbReference type="KEGG" id="lsd:EMK97_10195"/>
<dbReference type="InterPro" id="IPR025346">
    <property type="entry name" value="DUF4250"/>
</dbReference>
<dbReference type="Pfam" id="PF14056">
    <property type="entry name" value="DUF4250"/>
    <property type="match status" value="1"/>
</dbReference>
<dbReference type="EMBL" id="CP034759">
    <property type="protein sequence ID" value="QBG36052.1"/>
    <property type="molecule type" value="Genomic_DNA"/>
</dbReference>